<dbReference type="EMBL" id="AH007725">
    <property type="protein sequence ID" value="AAD31833.1"/>
    <property type="molecule type" value="Genomic_DNA"/>
</dbReference>
<reference evidence="2" key="1">
    <citation type="journal article" date="1999" name="Eur. J. Biochem.">
        <title>Biosynthesis of ansatrienin (mycotrienin) and naphthomycin. Identification and analysis of two separate biosynthetic gene clusters in Streptomyces collinus Tue 1892.</title>
        <authorList>
            <person name="Chen S."/>
            <person name="von Bamberg D."/>
            <person name="Hale V."/>
            <person name="Breuer M."/>
            <person name="Hardt B."/>
            <person name="Muller R."/>
            <person name="Floss H.G."/>
            <person name="Reynolds K.A."/>
            <person name="Leistner E."/>
        </authorList>
    </citation>
    <scope>NUCLEOTIDE SEQUENCE</scope>
    <source>
        <strain evidence="2">Tu 1892</strain>
    </source>
</reference>
<keyword evidence="2" id="KW-0808">Transferase</keyword>
<dbReference type="GO" id="GO:0016301">
    <property type="term" value="F:kinase activity"/>
    <property type="evidence" value="ECO:0007669"/>
    <property type="project" value="UniProtKB-KW"/>
</dbReference>
<accession>Q9X657</accession>
<name>Q9X657_STRCU</name>
<dbReference type="Pfam" id="PF00480">
    <property type="entry name" value="ROK"/>
    <property type="match status" value="1"/>
</dbReference>
<evidence type="ECO:0000313" key="2">
    <source>
        <dbReference type="EMBL" id="AAD31833.1"/>
    </source>
</evidence>
<dbReference type="InterPro" id="IPR043129">
    <property type="entry name" value="ATPase_NBD"/>
</dbReference>
<dbReference type="AlphaFoldDB" id="Q9X657"/>
<protein>
    <submittedName>
        <fullName evidence="2">AnsB kinase</fullName>
    </submittedName>
</protein>
<sequence>MTAVPHHLGIDVGGTKAALRAALADGTVREAGFRVTVGPGPARHRRQRTWIRWLGKVREPCGGAPTALAGVSVAMPATLGAAGVVTAWPDRPGGTGTDLGSAPRGIFPTIRVAPAPTTATSPALAEAHTAGRPDPLYPGSGGGGLVVGRVPCPGLGRRTLEIGHVIVEMGGLRCVCGRRACLQGLASGRATHRRACLLGGAVVSYYGLERPLPNRVPWAADAQEGRTGALAAAVTGVEGLLRPDGLLIGGGYAAGFPEFVPSVLGFLPELVRQGQAPLPMGASAHCRKRWGRAGRR</sequence>
<gene>
    <name evidence="2" type="primary">ansB</name>
</gene>
<dbReference type="SUPFAM" id="SSF53067">
    <property type="entry name" value="Actin-like ATPase domain"/>
    <property type="match status" value="1"/>
</dbReference>
<evidence type="ECO:0000256" key="1">
    <source>
        <dbReference type="ARBA" id="ARBA00006479"/>
    </source>
</evidence>
<comment type="similarity">
    <text evidence="1">Belongs to the ROK (NagC/XylR) family.</text>
</comment>
<organism evidence="2">
    <name type="scientific">Streptomyces collinus</name>
    <dbReference type="NCBI Taxonomy" id="42684"/>
    <lineage>
        <taxon>Bacteria</taxon>
        <taxon>Bacillati</taxon>
        <taxon>Actinomycetota</taxon>
        <taxon>Actinomycetes</taxon>
        <taxon>Kitasatosporales</taxon>
        <taxon>Streptomycetaceae</taxon>
        <taxon>Streptomyces</taxon>
    </lineage>
</organism>
<dbReference type="InterPro" id="IPR000600">
    <property type="entry name" value="ROK"/>
</dbReference>
<dbReference type="Gene3D" id="3.30.420.40">
    <property type="match status" value="2"/>
</dbReference>
<proteinExistence type="inferred from homology"/>
<keyword evidence="2" id="KW-0418">Kinase</keyword>